<evidence type="ECO:0000313" key="7">
    <source>
        <dbReference type="Proteomes" id="UP000316714"/>
    </source>
</evidence>
<evidence type="ECO:0000256" key="1">
    <source>
        <dbReference type="ARBA" id="ARBA00008779"/>
    </source>
</evidence>
<feature type="signal peptide" evidence="4">
    <location>
        <begin position="1"/>
        <end position="22"/>
    </location>
</feature>
<comment type="caution">
    <text evidence="6">The sequence shown here is derived from an EMBL/GenBank/DDBJ whole genome shotgun (WGS) entry which is preliminary data.</text>
</comment>
<gene>
    <name evidence="6" type="primary">betC_1</name>
    <name evidence="6" type="ORF">KOR34_10780</name>
</gene>
<dbReference type="EMBL" id="SIHJ01000001">
    <property type="protein sequence ID" value="TWT36177.1"/>
    <property type="molecule type" value="Genomic_DNA"/>
</dbReference>
<dbReference type="InterPro" id="IPR000917">
    <property type="entry name" value="Sulfatase_N"/>
</dbReference>
<dbReference type="InterPro" id="IPR017850">
    <property type="entry name" value="Alkaline_phosphatase_core_sf"/>
</dbReference>
<dbReference type="PROSITE" id="PS00523">
    <property type="entry name" value="SULFATASE_1"/>
    <property type="match status" value="1"/>
</dbReference>
<dbReference type="PANTHER" id="PTHR43751:SF1">
    <property type="entry name" value="SULFATASE ATSG-RELATED"/>
    <property type="match status" value="1"/>
</dbReference>
<evidence type="ECO:0000256" key="2">
    <source>
        <dbReference type="ARBA" id="ARBA00022801"/>
    </source>
</evidence>
<proteinExistence type="inferred from homology"/>
<comment type="similarity">
    <text evidence="1">Belongs to the sulfatase family.</text>
</comment>
<evidence type="ECO:0000259" key="5">
    <source>
        <dbReference type="Pfam" id="PF00884"/>
    </source>
</evidence>
<protein>
    <submittedName>
        <fullName evidence="6">Choline-sulfatase</fullName>
        <ecNumber evidence="6">3.1.6.6</ecNumber>
    </submittedName>
</protein>
<dbReference type="SUPFAM" id="SSF53649">
    <property type="entry name" value="Alkaline phosphatase-like"/>
    <property type="match status" value="1"/>
</dbReference>
<dbReference type="InterPro" id="IPR024607">
    <property type="entry name" value="Sulfatase_CS"/>
</dbReference>
<evidence type="ECO:0000256" key="3">
    <source>
        <dbReference type="SAM" id="MobiDB-lite"/>
    </source>
</evidence>
<evidence type="ECO:0000313" key="6">
    <source>
        <dbReference type="EMBL" id="TWT36177.1"/>
    </source>
</evidence>
<organism evidence="6 7">
    <name type="scientific">Posidoniimonas corsicana</name>
    <dbReference type="NCBI Taxonomy" id="1938618"/>
    <lineage>
        <taxon>Bacteria</taxon>
        <taxon>Pseudomonadati</taxon>
        <taxon>Planctomycetota</taxon>
        <taxon>Planctomycetia</taxon>
        <taxon>Pirellulales</taxon>
        <taxon>Lacipirellulaceae</taxon>
        <taxon>Posidoniimonas</taxon>
    </lineage>
</organism>
<evidence type="ECO:0000256" key="4">
    <source>
        <dbReference type="SAM" id="SignalP"/>
    </source>
</evidence>
<accession>A0A5C5VDZ6</accession>
<dbReference type="Pfam" id="PF00884">
    <property type="entry name" value="Sulfatase"/>
    <property type="match status" value="1"/>
</dbReference>
<dbReference type="RefSeq" id="WP_146562882.1">
    <property type="nucleotide sequence ID" value="NZ_SIHJ01000001.1"/>
</dbReference>
<dbReference type="Proteomes" id="UP000316714">
    <property type="component" value="Unassembled WGS sequence"/>
</dbReference>
<name>A0A5C5VDZ6_9BACT</name>
<keyword evidence="7" id="KW-1185">Reference proteome</keyword>
<dbReference type="CDD" id="cd16027">
    <property type="entry name" value="SGSH"/>
    <property type="match status" value="1"/>
</dbReference>
<dbReference type="AlphaFoldDB" id="A0A5C5VDZ6"/>
<dbReference type="OrthoDB" id="9803751at2"/>
<dbReference type="EC" id="3.1.6.6" evidence="6"/>
<feature type="domain" description="Sulfatase N-terminal" evidence="5">
    <location>
        <begin position="28"/>
        <end position="295"/>
    </location>
</feature>
<dbReference type="GO" id="GO:0047753">
    <property type="term" value="F:choline-sulfatase activity"/>
    <property type="evidence" value="ECO:0007669"/>
    <property type="project" value="UniProtKB-EC"/>
</dbReference>
<dbReference type="PANTHER" id="PTHR43751">
    <property type="entry name" value="SULFATASE"/>
    <property type="match status" value="1"/>
</dbReference>
<keyword evidence="4" id="KW-0732">Signal</keyword>
<feature type="chain" id="PRO_5022747868" evidence="4">
    <location>
        <begin position="23"/>
        <end position="462"/>
    </location>
</feature>
<keyword evidence="2 6" id="KW-0378">Hydrolase</keyword>
<dbReference type="Gene3D" id="3.40.720.10">
    <property type="entry name" value="Alkaline Phosphatase, subunit A"/>
    <property type="match status" value="1"/>
</dbReference>
<sequence length="462" mass="51864" precursor="true">MSIFRQAFLALLVSLLPTSVLAEADQRPNIVVFITDDQSQLDCSAYGATDVRTPNMQRLAQSGMTFDRAFVASPSCAPSRAALLTGLMPARNGAEPNHSRPRPDIKKWPAYFQELGYEVVAFGKVAHYKQAELYGFDQHAAGQWLAKGNMKAAKEYFNAYTGEKPVCFLFGTHQPHVPWPKKTTYQDDSVTLRPTHVDTPTTRRFRAQYYTSVSRADRMLGTVYDLAREKLGDDTLFVFTSDHGAQWPFGKWNLYEEGVRVPLIVSWPGRVKAGVRTDAMVSWVDLLPTLVELAGGKAPESPEQVDGRSFAGVLRGEADSHRDEIYTTHSGDGNFNVYPMRAVRDGRWKLVLNLHPEFAYATHINRAGNVDGAGYWATWLEAAKRDERAASIVSRYRQRPAEELYDLEADPHEQHNLASDPTHANRVKAMRNRVEAWMQSQGDQQKLYGDPTLLESTPAPTR</sequence>
<feature type="region of interest" description="Disordered" evidence="3">
    <location>
        <begin position="439"/>
        <end position="462"/>
    </location>
</feature>
<reference evidence="6 7" key="1">
    <citation type="submission" date="2019-02" db="EMBL/GenBank/DDBJ databases">
        <title>Deep-cultivation of Planctomycetes and their phenomic and genomic characterization uncovers novel biology.</title>
        <authorList>
            <person name="Wiegand S."/>
            <person name="Jogler M."/>
            <person name="Boedeker C."/>
            <person name="Pinto D."/>
            <person name="Vollmers J."/>
            <person name="Rivas-Marin E."/>
            <person name="Kohn T."/>
            <person name="Peeters S.H."/>
            <person name="Heuer A."/>
            <person name="Rast P."/>
            <person name="Oberbeckmann S."/>
            <person name="Bunk B."/>
            <person name="Jeske O."/>
            <person name="Meyerdierks A."/>
            <person name="Storesund J.E."/>
            <person name="Kallscheuer N."/>
            <person name="Luecker S."/>
            <person name="Lage O.M."/>
            <person name="Pohl T."/>
            <person name="Merkel B.J."/>
            <person name="Hornburger P."/>
            <person name="Mueller R.-W."/>
            <person name="Bruemmer F."/>
            <person name="Labrenz M."/>
            <person name="Spormann A.M."/>
            <person name="Op Den Camp H."/>
            <person name="Overmann J."/>
            <person name="Amann R."/>
            <person name="Jetten M.S.M."/>
            <person name="Mascher T."/>
            <person name="Medema M.H."/>
            <person name="Devos D.P."/>
            <person name="Kaster A.-K."/>
            <person name="Ovreas L."/>
            <person name="Rohde M."/>
            <person name="Galperin M.Y."/>
            <person name="Jogler C."/>
        </authorList>
    </citation>
    <scope>NUCLEOTIDE SEQUENCE [LARGE SCALE GENOMIC DNA]</scope>
    <source>
        <strain evidence="6 7">KOR34</strain>
    </source>
</reference>
<dbReference type="InterPro" id="IPR052701">
    <property type="entry name" value="GAG_Ulvan_Degrading_Sulfatases"/>
</dbReference>